<dbReference type="SUPFAM" id="SSF103473">
    <property type="entry name" value="MFS general substrate transporter"/>
    <property type="match status" value="1"/>
</dbReference>
<dbReference type="Pfam" id="PF07690">
    <property type="entry name" value="MFS_1"/>
    <property type="match status" value="1"/>
</dbReference>
<evidence type="ECO:0000256" key="2">
    <source>
        <dbReference type="ARBA" id="ARBA00022692"/>
    </source>
</evidence>
<dbReference type="InParanoid" id="A0A078B7Z6"/>
<feature type="transmembrane region" description="Helical" evidence="6">
    <location>
        <begin position="221"/>
        <end position="240"/>
    </location>
</feature>
<evidence type="ECO:0000256" key="5">
    <source>
        <dbReference type="SAM" id="MobiDB-lite"/>
    </source>
</evidence>
<feature type="region of interest" description="Disordered" evidence="5">
    <location>
        <begin position="138"/>
        <end position="157"/>
    </location>
</feature>
<evidence type="ECO:0000256" key="1">
    <source>
        <dbReference type="ARBA" id="ARBA00004141"/>
    </source>
</evidence>
<evidence type="ECO:0000256" key="4">
    <source>
        <dbReference type="ARBA" id="ARBA00023136"/>
    </source>
</evidence>
<sequence>MKFSQEKQESQYDNFGKAIYCSVGFLILYTALNPIQNLYTQIMFRYNNGSFGFYYRIKWVAGYKYISECASEETKGLYFSFFWGIYIISQILGSLLAAFVSENFKQTTLLIIMAALTSLSLVIFSTLADPIPQVRYLPIDDNDQSQEDPQNRESSKIHKKYKNYSAIPDNPVLQNDNNHNSNLVFAKFQNRRNTTISLNQEVKETLLLIKSRKLLPLLPQLLWLGISEAIYVGILVNIIIDTQSTGNDNHKIYISMLSMVFFGIGNIVGSLFIGWTIDKYGNKKSAWCIILFLSIQTIVMLGYLIDYEYSWLTYALTFVWGLQDGSNNTLSNEILGFEFKNNSQCFAISNLCVAISASLFNCIQGFVDGQEQYIIYTSAIGFIGILSNISTLYFKFKPLPQQLRQSMKQEDFQ</sequence>
<evidence type="ECO:0000256" key="6">
    <source>
        <dbReference type="SAM" id="Phobius"/>
    </source>
</evidence>
<feature type="transmembrane region" description="Helical" evidence="6">
    <location>
        <begin position="252"/>
        <end position="274"/>
    </location>
</feature>
<dbReference type="PANTHER" id="PTHR23294">
    <property type="entry name" value="ET TRANSLATION PRODUCT-RELATED"/>
    <property type="match status" value="1"/>
</dbReference>
<keyword evidence="8" id="KW-1185">Reference proteome</keyword>
<dbReference type="InterPro" id="IPR036259">
    <property type="entry name" value="MFS_trans_sf"/>
</dbReference>
<dbReference type="AlphaFoldDB" id="A0A078B7Z6"/>
<dbReference type="EMBL" id="CCKQ01018549">
    <property type="protein sequence ID" value="CDW90524.1"/>
    <property type="molecule type" value="Genomic_DNA"/>
</dbReference>
<comment type="subcellular location">
    <subcellularLocation>
        <location evidence="1">Membrane</location>
        <topology evidence="1">Multi-pass membrane protein</topology>
    </subcellularLocation>
</comment>
<organism evidence="7 8">
    <name type="scientific">Stylonychia lemnae</name>
    <name type="common">Ciliate</name>
    <dbReference type="NCBI Taxonomy" id="5949"/>
    <lineage>
        <taxon>Eukaryota</taxon>
        <taxon>Sar</taxon>
        <taxon>Alveolata</taxon>
        <taxon>Ciliophora</taxon>
        <taxon>Intramacronucleata</taxon>
        <taxon>Spirotrichea</taxon>
        <taxon>Stichotrichia</taxon>
        <taxon>Sporadotrichida</taxon>
        <taxon>Oxytrichidae</taxon>
        <taxon>Stylonychinae</taxon>
        <taxon>Stylonychia</taxon>
    </lineage>
</organism>
<evidence type="ECO:0000313" key="7">
    <source>
        <dbReference type="EMBL" id="CDW90524.1"/>
    </source>
</evidence>
<feature type="transmembrane region" description="Helical" evidence="6">
    <location>
        <begin position="107"/>
        <end position="128"/>
    </location>
</feature>
<feature type="transmembrane region" description="Helical" evidence="6">
    <location>
        <begin position="12"/>
        <end position="32"/>
    </location>
</feature>
<dbReference type="Gene3D" id="1.20.1250.20">
    <property type="entry name" value="MFS general substrate transporter like domains"/>
    <property type="match status" value="1"/>
</dbReference>
<dbReference type="GO" id="GO:0016020">
    <property type="term" value="C:membrane"/>
    <property type="evidence" value="ECO:0007669"/>
    <property type="project" value="UniProtKB-SubCell"/>
</dbReference>
<dbReference type="Proteomes" id="UP000039865">
    <property type="component" value="Unassembled WGS sequence"/>
</dbReference>
<reference evidence="7 8" key="1">
    <citation type="submission" date="2014-06" db="EMBL/GenBank/DDBJ databases">
        <authorList>
            <person name="Swart Estienne"/>
        </authorList>
    </citation>
    <scope>NUCLEOTIDE SEQUENCE [LARGE SCALE GENOMIC DNA]</scope>
    <source>
        <strain evidence="7 8">130c</strain>
    </source>
</reference>
<keyword evidence="2 6" id="KW-0812">Transmembrane</keyword>
<protein>
    <submittedName>
        <fullName evidence="7">Major facilitator superfamily protein</fullName>
    </submittedName>
</protein>
<name>A0A078B7Z6_STYLE</name>
<keyword evidence="3 6" id="KW-1133">Transmembrane helix</keyword>
<dbReference type="PANTHER" id="PTHR23294:SF0">
    <property type="entry name" value="UNC93-LIKE PROTEIN MFSD11"/>
    <property type="match status" value="1"/>
</dbReference>
<dbReference type="OrthoDB" id="196103at2759"/>
<feature type="transmembrane region" description="Helical" evidence="6">
    <location>
        <begin position="286"/>
        <end position="305"/>
    </location>
</feature>
<dbReference type="GO" id="GO:0022857">
    <property type="term" value="F:transmembrane transporter activity"/>
    <property type="evidence" value="ECO:0007669"/>
    <property type="project" value="InterPro"/>
</dbReference>
<evidence type="ECO:0000313" key="8">
    <source>
        <dbReference type="Proteomes" id="UP000039865"/>
    </source>
</evidence>
<dbReference type="InterPro" id="IPR051617">
    <property type="entry name" value="UNC-93-like_regulator"/>
</dbReference>
<evidence type="ECO:0000256" key="3">
    <source>
        <dbReference type="ARBA" id="ARBA00022989"/>
    </source>
</evidence>
<accession>A0A078B7Z6</accession>
<feature type="transmembrane region" description="Helical" evidence="6">
    <location>
        <begin position="373"/>
        <end position="394"/>
    </location>
</feature>
<keyword evidence="4 6" id="KW-0472">Membrane</keyword>
<proteinExistence type="predicted"/>
<feature type="transmembrane region" description="Helical" evidence="6">
    <location>
        <begin position="77"/>
        <end position="101"/>
    </location>
</feature>
<gene>
    <name evidence="7" type="primary">Contig11772.g12585</name>
    <name evidence="7" type="ORF">STYLEM_19668</name>
</gene>
<dbReference type="InterPro" id="IPR011701">
    <property type="entry name" value="MFS"/>
</dbReference>